<dbReference type="KEGG" id="gba:J421_2155"/>
<organism evidence="1 2">
    <name type="scientific">Gemmatirosa kalamazoonensis</name>
    <dbReference type="NCBI Taxonomy" id="861299"/>
    <lineage>
        <taxon>Bacteria</taxon>
        <taxon>Pseudomonadati</taxon>
        <taxon>Gemmatimonadota</taxon>
        <taxon>Gemmatimonadia</taxon>
        <taxon>Gemmatimonadales</taxon>
        <taxon>Gemmatimonadaceae</taxon>
        <taxon>Gemmatirosa</taxon>
    </lineage>
</organism>
<dbReference type="InParanoid" id="W0RH14"/>
<evidence type="ECO:0000313" key="2">
    <source>
        <dbReference type="Proteomes" id="UP000019151"/>
    </source>
</evidence>
<evidence type="ECO:0000313" key="1">
    <source>
        <dbReference type="EMBL" id="AHG89692.1"/>
    </source>
</evidence>
<sequence length="144" mass="16126">MSTTLTEDRVAARLAHVEEHARAENAHELDALVATFGDRPFWEDRASSETHQGRDGVHAYYADLFAGFPDFHFYVDRRHVAADAVILEVTVHGTHTGTWKGIPPTGRHVTFPVCVVFTFDDTDRIQAETAYFDRLTVLTQLGVA</sequence>
<dbReference type="eggNOG" id="COG5485">
    <property type="taxonomic scope" value="Bacteria"/>
</dbReference>
<dbReference type="Proteomes" id="UP000019151">
    <property type="component" value="Chromosome"/>
</dbReference>
<dbReference type="OrthoDB" id="4539871at2"/>
<dbReference type="InterPro" id="IPR032710">
    <property type="entry name" value="NTF2-like_dom_sf"/>
</dbReference>
<protein>
    <recommendedName>
        <fullName evidence="3">Ester cyclase</fullName>
    </recommendedName>
</protein>
<dbReference type="STRING" id="861299.J421_2155"/>
<dbReference type="SUPFAM" id="SSF54427">
    <property type="entry name" value="NTF2-like"/>
    <property type="match status" value="1"/>
</dbReference>
<dbReference type="EMBL" id="CP007128">
    <property type="protein sequence ID" value="AHG89692.1"/>
    <property type="molecule type" value="Genomic_DNA"/>
</dbReference>
<dbReference type="PANTHER" id="PTHR38436">
    <property type="entry name" value="POLYKETIDE CYCLASE SNOAL-LIKE DOMAIN"/>
    <property type="match status" value="1"/>
</dbReference>
<dbReference type="InterPro" id="IPR009959">
    <property type="entry name" value="Cyclase_SnoaL-like"/>
</dbReference>
<proteinExistence type="predicted"/>
<dbReference type="Pfam" id="PF07366">
    <property type="entry name" value="SnoaL"/>
    <property type="match status" value="1"/>
</dbReference>
<keyword evidence="2" id="KW-1185">Reference proteome</keyword>
<dbReference type="HOGENOM" id="CLU_1793714_0_0_0"/>
<dbReference type="RefSeq" id="WP_158508740.1">
    <property type="nucleotide sequence ID" value="NZ_CP007128.1"/>
</dbReference>
<dbReference type="AlphaFoldDB" id="W0RH14"/>
<dbReference type="Gene3D" id="3.10.450.50">
    <property type="match status" value="1"/>
</dbReference>
<evidence type="ECO:0008006" key="3">
    <source>
        <dbReference type="Google" id="ProtNLM"/>
    </source>
</evidence>
<accession>W0RH14</accession>
<dbReference type="GO" id="GO:0030638">
    <property type="term" value="P:polyketide metabolic process"/>
    <property type="evidence" value="ECO:0007669"/>
    <property type="project" value="InterPro"/>
</dbReference>
<gene>
    <name evidence="1" type="ORF">J421_2155</name>
</gene>
<reference evidence="1 2" key="1">
    <citation type="journal article" date="2014" name="Genome Announc.">
        <title>Genome Sequence and Methylome of Soil Bacterium Gemmatirosa kalamazoonensis KBS708T, a Member of the Rarely Cultivated Gemmatimonadetes Phylum.</title>
        <authorList>
            <person name="Debruyn J.M."/>
            <person name="Radosevich M."/>
            <person name="Wommack K.E."/>
            <person name="Polson S.W."/>
            <person name="Hauser L.J."/>
            <person name="Fawaz M.N."/>
            <person name="Korlach J."/>
            <person name="Tsai Y.C."/>
        </authorList>
    </citation>
    <scope>NUCLEOTIDE SEQUENCE [LARGE SCALE GENOMIC DNA]</scope>
    <source>
        <strain evidence="1 2">KBS708</strain>
    </source>
</reference>
<name>W0RH14_9BACT</name>
<dbReference type="PANTHER" id="PTHR38436:SF1">
    <property type="entry name" value="ESTER CYCLASE"/>
    <property type="match status" value="1"/>
</dbReference>